<organism evidence="9 10">
    <name type="scientific">Lactovum miscens</name>
    <dbReference type="NCBI Taxonomy" id="190387"/>
    <lineage>
        <taxon>Bacteria</taxon>
        <taxon>Bacillati</taxon>
        <taxon>Bacillota</taxon>
        <taxon>Bacilli</taxon>
        <taxon>Lactobacillales</taxon>
        <taxon>Streptococcaceae</taxon>
        <taxon>Lactovum</taxon>
    </lineage>
</organism>
<dbReference type="InterPro" id="IPR025200">
    <property type="entry name" value="PPK_C_dom2"/>
</dbReference>
<gene>
    <name evidence="9" type="ORF">HNQ37_000148</name>
</gene>
<dbReference type="NCBIfam" id="TIGR03705">
    <property type="entry name" value="poly_P_kin"/>
    <property type="match status" value="1"/>
</dbReference>
<dbReference type="Pfam" id="PF17941">
    <property type="entry name" value="PP_kinase_C_1"/>
    <property type="match status" value="1"/>
</dbReference>
<dbReference type="AlphaFoldDB" id="A0A841C7Q9"/>
<dbReference type="PANTHER" id="PTHR30218:SF0">
    <property type="entry name" value="POLYPHOSPHATE KINASE"/>
    <property type="match status" value="1"/>
</dbReference>
<dbReference type="GO" id="GO:0009358">
    <property type="term" value="C:polyphosphate kinase complex"/>
    <property type="evidence" value="ECO:0007669"/>
    <property type="project" value="InterPro"/>
</dbReference>
<dbReference type="EMBL" id="JACHHV010000001">
    <property type="protein sequence ID" value="MBB5887280.1"/>
    <property type="molecule type" value="Genomic_DNA"/>
</dbReference>
<keyword evidence="4 9" id="KW-0418">Kinase</keyword>
<dbReference type="SUPFAM" id="SSF143724">
    <property type="entry name" value="PHP14-like"/>
    <property type="match status" value="1"/>
</dbReference>
<dbReference type="RefSeq" id="WP_183538309.1">
    <property type="nucleotide sequence ID" value="NZ_DASWOY010000024.1"/>
</dbReference>
<dbReference type="InterPro" id="IPR003414">
    <property type="entry name" value="PP_kinase"/>
</dbReference>
<dbReference type="Pfam" id="PF13090">
    <property type="entry name" value="PP_kinase_C"/>
    <property type="match status" value="1"/>
</dbReference>
<evidence type="ECO:0000256" key="4">
    <source>
        <dbReference type="ARBA" id="ARBA00022777"/>
    </source>
</evidence>
<accession>A0A841C7Q9</accession>
<dbReference type="SUPFAM" id="SSF140356">
    <property type="entry name" value="PPK N-terminal domain-like"/>
    <property type="match status" value="1"/>
</dbReference>
<feature type="domain" description="PLD phosphodiesterase" evidence="8">
    <location>
        <begin position="441"/>
        <end position="472"/>
    </location>
</feature>
<dbReference type="NCBIfam" id="NF003917">
    <property type="entry name" value="PRK05443.1-1"/>
    <property type="match status" value="1"/>
</dbReference>
<evidence type="ECO:0000256" key="1">
    <source>
        <dbReference type="ARBA" id="ARBA00022553"/>
    </source>
</evidence>
<keyword evidence="2 7" id="KW-0808">Transferase</keyword>
<dbReference type="InterPro" id="IPR036830">
    <property type="entry name" value="PP_kinase_middle_dom_sf"/>
</dbReference>
<dbReference type="PANTHER" id="PTHR30218">
    <property type="entry name" value="POLYPHOSPHATE KINASE"/>
    <property type="match status" value="1"/>
</dbReference>
<evidence type="ECO:0000256" key="2">
    <source>
        <dbReference type="ARBA" id="ARBA00022679"/>
    </source>
</evidence>
<evidence type="ECO:0000313" key="10">
    <source>
        <dbReference type="Proteomes" id="UP000562464"/>
    </source>
</evidence>
<dbReference type="EC" id="2.7.4.1" evidence="7"/>
<dbReference type="InterPro" id="IPR036832">
    <property type="entry name" value="PPK_N_dom_sf"/>
</dbReference>
<sequence length="700" mass="80424">MQNTQDAQDANVDAFTNRELSWLQFNERVLEEAESPSIPTFERLRFLSIFMGNLDEFFRVRVGMLGDQLLLDDDWKDNQTKMTVNQQLNYVFRATRRLIKRFNETYQQVNKEIRKYGVIHIESTDKLEKKDEEYLRRIFKFKIAPLITPFIVEKKHPMPFFENDQIIVGCTLITKNGNNRFGFLPVPNPNKVERIICLPSNPGKFILVEELILFYADRVFHKFTIEDKMIFSVVRNADIDEDDGLYDYDPNFSDTMAKIVEVRNLRAPIMIKYQANDAVPKLINYLARSNYLFKRQFFEYLTPLEFNYISELEPLFDKKMKPKLYFPIRKPVKSLGLDENGDLINQISSKDVLVSYPFESISGMVNLLHQAAKDERVTEISMTLYRASKHSKIVESLIKASKLGKKVTCIVELRARFDEENNIELSDQLSKAGVNVLYGLPGYKVHSKLLLIELSNNQKIALIGTGNFNETTARFYTDVALMTANADIASEVKQVFINIQAESFVQQAEHLLVSPLLMKQRLIELIDEEIEKAKSGLSARIVMKMNSLTEKDLMKKFIEASQEGVKIELIVRGICCLIPGVPGKTENIKIRSIVGRYLEHSRIFVFGAKEESRKYYISSADIMTRNLTGRVEVATPIYDKDARKKLAWILKTCLADNVNASEQNSKGKYKHVKAGKVAIDSQSVLAEMGPKSEKEAKPKK</sequence>
<name>A0A841C7Q9_9LACT</name>
<comment type="catalytic activity">
    <reaction evidence="7">
        <text>[phosphate](n) + ATP = [phosphate](n+1) + ADP</text>
        <dbReference type="Rhea" id="RHEA:19573"/>
        <dbReference type="Rhea" id="RHEA-COMP:9859"/>
        <dbReference type="Rhea" id="RHEA-COMP:14280"/>
        <dbReference type="ChEBI" id="CHEBI:16838"/>
        <dbReference type="ChEBI" id="CHEBI:30616"/>
        <dbReference type="ChEBI" id="CHEBI:456216"/>
        <dbReference type="EC" id="2.7.4.1"/>
    </reaction>
</comment>
<keyword evidence="10" id="KW-1185">Reference proteome</keyword>
<dbReference type="Pfam" id="PF13089">
    <property type="entry name" value="PP_kinase_N"/>
    <property type="match status" value="1"/>
</dbReference>
<dbReference type="SUPFAM" id="SSF56024">
    <property type="entry name" value="Phospholipase D/nuclease"/>
    <property type="match status" value="2"/>
</dbReference>
<dbReference type="GO" id="GO:0005524">
    <property type="term" value="F:ATP binding"/>
    <property type="evidence" value="ECO:0007669"/>
    <property type="project" value="UniProtKB-KW"/>
</dbReference>
<evidence type="ECO:0000256" key="3">
    <source>
        <dbReference type="ARBA" id="ARBA00022741"/>
    </source>
</evidence>
<dbReference type="PROSITE" id="PS50035">
    <property type="entry name" value="PLD"/>
    <property type="match status" value="1"/>
</dbReference>
<evidence type="ECO:0000256" key="7">
    <source>
        <dbReference type="RuleBase" id="RU003800"/>
    </source>
</evidence>
<protein>
    <recommendedName>
        <fullName evidence="7">Polyphosphate kinase</fullName>
        <ecNumber evidence="7">2.7.4.1</ecNumber>
    </recommendedName>
</protein>
<keyword evidence="3" id="KW-0547">Nucleotide-binding</keyword>
<evidence type="ECO:0000313" key="9">
    <source>
        <dbReference type="EMBL" id="MBB5887280.1"/>
    </source>
</evidence>
<evidence type="ECO:0000259" key="8">
    <source>
        <dbReference type="PROSITE" id="PS50035"/>
    </source>
</evidence>
<reference evidence="9 10" key="1">
    <citation type="submission" date="2020-08" db="EMBL/GenBank/DDBJ databases">
        <title>Genomic Encyclopedia of Type Strains, Phase IV (KMG-IV): sequencing the most valuable type-strain genomes for metagenomic binning, comparative biology and taxonomic classification.</title>
        <authorList>
            <person name="Goeker M."/>
        </authorList>
    </citation>
    <scope>NUCLEOTIDE SEQUENCE [LARGE SCALE GENOMIC DNA]</scope>
    <source>
        <strain evidence="9 10">DSM 14925</strain>
    </source>
</reference>
<dbReference type="InterPro" id="IPR025198">
    <property type="entry name" value="PPK_N_dom"/>
</dbReference>
<dbReference type="Gene3D" id="1.20.58.310">
    <property type="entry name" value="Polyphosphate kinase N-terminal domain"/>
    <property type="match status" value="1"/>
</dbReference>
<comment type="caution">
    <text evidence="9">The sequence shown here is derived from an EMBL/GenBank/DDBJ whole genome shotgun (WGS) entry which is preliminary data.</text>
</comment>
<dbReference type="InterPro" id="IPR001736">
    <property type="entry name" value="PLipase_D/transphosphatidylase"/>
</dbReference>
<dbReference type="Pfam" id="PF02503">
    <property type="entry name" value="PP_kinase"/>
    <property type="match status" value="1"/>
</dbReference>
<proteinExistence type="inferred from homology"/>
<comment type="similarity">
    <text evidence="7">Belongs to the polyphosphate kinase 1 (PPK1) family.</text>
</comment>
<dbReference type="Proteomes" id="UP000562464">
    <property type="component" value="Unassembled WGS sequence"/>
</dbReference>
<keyword evidence="5" id="KW-0067">ATP-binding</keyword>
<keyword evidence="6" id="KW-0460">Magnesium</keyword>
<dbReference type="GO" id="GO:0006799">
    <property type="term" value="P:polyphosphate biosynthetic process"/>
    <property type="evidence" value="ECO:0007669"/>
    <property type="project" value="InterPro"/>
</dbReference>
<dbReference type="InterPro" id="IPR041108">
    <property type="entry name" value="PP_kinase_C_1"/>
</dbReference>
<dbReference type="InterPro" id="IPR024953">
    <property type="entry name" value="PP_kinase_middle"/>
</dbReference>
<evidence type="ECO:0000256" key="5">
    <source>
        <dbReference type="ARBA" id="ARBA00022840"/>
    </source>
</evidence>
<dbReference type="GO" id="GO:0008976">
    <property type="term" value="F:polyphosphate kinase activity"/>
    <property type="evidence" value="ECO:0007669"/>
    <property type="project" value="UniProtKB-EC"/>
</dbReference>
<dbReference type="PIRSF" id="PIRSF015589">
    <property type="entry name" value="PP_kinase"/>
    <property type="match status" value="1"/>
</dbReference>
<dbReference type="Gene3D" id="3.30.1840.10">
    <property type="entry name" value="Polyphosphate kinase middle domain"/>
    <property type="match status" value="1"/>
</dbReference>
<comment type="function">
    <text evidence="7">Catalyzes the reversible transfer of the terminal phosphate of ATP to form a long-chain polyphosphate (polyP).</text>
</comment>
<keyword evidence="1 7" id="KW-0597">Phosphoprotein</keyword>
<dbReference type="Gene3D" id="3.30.870.10">
    <property type="entry name" value="Endonuclease Chain A"/>
    <property type="match status" value="2"/>
</dbReference>
<evidence type="ECO:0000256" key="6">
    <source>
        <dbReference type="ARBA" id="ARBA00022842"/>
    </source>
</evidence>
<comment type="PTM">
    <text evidence="7">An intermediate of this reaction is the autophosphorylated ppk in which a phosphate is covalently linked to a histidine residue through a N-P bond.</text>
</comment>